<dbReference type="EMBL" id="CP132937">
    <property type="protein sequence ID" value="XCB20253.1"/>
    <property type="molecule type" value="Genomic_DNA"/>
</dbReference>
<gene>
    <name evidence="2" type="ORF">RBB81_00065</name>
</gene>
<geneLocation type="plasmid" evidence="2">
    <name>unnamed</name>
</geneLocation>
<proteinExistence type="predicted"/>
<evidence type="ECO:0000313" key="2">
    <source>
        <dbReference type="EMBL" id="XCB20253.1"/>
    </source>
</evidence>
<dbReference type="RefSeq" id="WP_353070701.1">
    <property type="nucleotide sequence ID" value="NZ_CP132937.1"/>
</dbReference>
<protein>
    <submittedName>
        <fullName evidence="2">Uncharacterized protein</fullName>
    </submittedName>
</protein>
<feature type="compositionally biased region" description="Gly residues" evidence="1">
    <location>
        <begin position="87"/>
        <end position="103"/>
    </location>
</feature>
<accession>A0AAU7YUB7</accession>
<name>A0AAU7YUB7_9BACT</name>
<dbReference type="AlphaFoldDB" id="A0AAU7YUB7"/>
<dbReference type="KEGG" id="tgi:RBB81_00065"/>
<feature type="compositionally biased region" description="Low complexity" evidence="1">
    <location>
        <begin position="104"/>
        <end position="115"/>
    </location>
</feature>
<organism evidence="2">
    <name type="scientific">Tunturiibacter gelidiferens</name>
    <dbReference type="NCBI Taxonomy" id="3069689"/>
    <lineage>
        <taxon>Bacteria</taxon>
        <taxon>Pseudomonadati</taxon>
        <taxon>Acidobacteriota</taxon>
        <taxon>Terriglobia</taxon>
        <taxon>Terriglobales</taxon>
        <taxon>Acidobacteriaceae</taxon>
        <taxon>Tunturiibacter</taxon>
    </lineage>
</organism>
<reference evidence="2" key="1">
    <citation type="submission" date="2023-08" db="EMBL/GenBank/DDBJ databases">
        <authorList>
            <person name="Messyasz A."/>
            <person name="Mannisto M.K."/>
            <person name="Kerkhof L.J."/>
            <person name="Haggblom M."/>
        </authorList>
    </citation>
    <scope>NUCLEOTIDE SEQUENCE</scope>
    <source>
        <strain evidence="2">M8UP39</strain>
        <plasmid evidence="2">unnamed</plasmid>
    </source>
</reference>
<reference evidence="2" key="2">
    <citation type="journal article" date="2024" name="Environ. Microbiol.">
        <title>Genome analysis and description of Tunturibacter gen. nov. expands the diversity of Terriglobia in tundra soils.</title>
        <authorList>
            <person name="Messyasz A."/>
            <person name="Mannisto M.K."/>
            <person name="Kerkhof L.J."/>
            <person name="Haggblom M.M."/>
        </authorList>
    </citation>
    <scope>NUCLEOTIDE SEQUENCE</scope>
    <source>
        <strain evidence="2">M8UP39</strain>
    </source>
</reference>
<keyword evidence="2" id="KW-0614">Plasmid</keyword>
<sequence>MTMLPTRSCPRQFAVTADAKVAPKTTGGLAVETGDSPVAGGAGNLFPVLGCSPPGMEPGDDFSGDVAAALGVEVAGVTGEFGSAGSDAGGAGPFGPEDGGVPPGGLDDPSDGGLLSGSNLPKSAAALRILLKYIQIIATAKAVSAIMMNQWNGDRPGCKPS</sequence>
<evidence type="ECO:0000256" key="1">
    <source>
        <dbReference type="SAM" id="MobiDB-lite"/>
    </source>
</evidence>
<feature type="region of interest" description="Disordered" evidence="1">
    <location>
        <begin position="81"/>
        <end position="115"/>
    </location>
</feature>